<sequence>MSRKIPTADIDNLKTWVKYKSSHCQTCRGTCCSLPVEVYFSDLVRMGVVDEFEASEPPKKLAKRLMKEGVVGHFNHKGEVYTLSRYSNDDCIYLDQKTRLCIIYEKRPDTCRNHPKIGPKPGHCAYQPK</sequence>
<evidence type="ECO:0000313" key="1">
    <source>
        <dbReference type="EMBL" id="EAR62085.1"/>
    </source>
</evidence>
<accession>A0A7U8C5S3</accession>
<gene>
    <name evidence="1" type="ORF">MED92_10279</name>
</gene>
<dbReference type="RefSeq" id="WP_007019722.1">
    <property type="nucleotide sequence ID" value="NZ_CH724125.1"/>
</dbReference>
<proteinExistence type="predicted"/>
<evidence type="ECO:0008006" key="3">
    <source>
        <dbReference type="Google" id="ProtNLM"/>
    </source>
</evidence>
<organism evidence="1 2">
    <name type="scientific">Neptuniibacter caesariensis</name>
    <dbReference type="NCBI Taxonomy" id="207954"/>
    <lineage>
        <taxon>Bacteria</taxon>
        <taxon>Pseudomonadati</taxon>
        <taxon>Pseudomonadota</taxon>
        <taxon>Gammaproteobacteria</taxon>
        <taxon>Oceanospirillales</taxon>
        <taxon>Oceanospirillaceae</taxon>
        <taxon>Neptuniibacter</taxon>
    </lineage>
</organism>
<dbReference type="PANTHER" id="PTHR35866">
    <property type="entry name" value="PUTATIVE-RELATED"/>
    <property type="match status" value="1"/>
</dbReference>
<dbReference type="Proteomes" id="UP000002171">
    <property type="component" value="Unassembled WGS sequence"/>
</dbReference>
<name>A0A7U8C5S3_NEPCE</name>
<keyword evidence="2" id="KW-1185">Reference proteome</keyword>
<evidence type="ECO:0000313" key="2">
    <source>
        <dbReference type="Proteomes" id="UP000002171"/>
    </source>
</evidence>
<dbReference type="InterPro" id="IPR005358">
    <property type="entry name" value="Puta_zinc/iron-chelating_dom"/>
</dbReference>
<dbReference type="OrthoDB" id="71604at2"/>
<protein>
    <recommendedName>
        <fullName evidence="3">Fe-S-oxidoreductase</fullName>
    </recommendedName>
</protein>
<comment type="caution">
    <text evidence="1">The sequence shown here is derived from an EMBL/GenBank/DDBJ whole genome shotgun (WGS) entry which is preliminary data.</text>
</comment>
<reference evidence="1 2" key="1">
    <citation type="submission" date="2006-02" db="EMBL/GenBank/DDBJ databases">
        <authorList>
            <person name="Pinhassi J."/>
            <person name="Pedros-Alio C."/>
            <person name="Ferriera S."/>
            <person name="Johnson J."/>
            <person name="Kravitz S."/>
            <person name="Halpern A."/>
            <person name="Remington K."/>
            <person name="Beeson K."/>
            <person name="Tran B."/>
            <person name="Rogers Y.-H."/>
            <person name="Friedman R."/>
            <person name="Venter J.C."/>
        </authorList>
    </citation>
    <scope>NUCLEOTIDE SEQUENCE [LARGE SCALE GENOMIC DNA]</scope>
    <source>
        <strain evidence="1 2">MED92</strain>
    </source>
</reference>
<dbReference type="Pfam" id="PF03692">
    <property type="entry name" value="CxxCxxCC"/>
    <property type="match status" value="1"/>
</dbReference>
<dbReference type="EMBL" id="AAOW01000004">
    <property type="protein sequence ID" value="EAR62085.1"/>
    <property type="molecule type" value="Genomic_DNA"/>
</dbReference>
<dbReference type="PANTHER" id="PTHR35866:SF1">
    <property type="entry name" value="YKGJ FAMILY CYSTEINE CLUSTER PROTEIN"/>
    <property type="match status" value="1"/>
</dbReference>
<dbReference type="AlphaFoldDB" id="A0A7U8C5S3"/>